<reference evidence="2" key="2">
    <citation type="submission" date="2016-10" db="EMBL/GenBank/DDBJ databases">
        <authorList>
            <person name="de Groot N.N."/>
        </authorList>
    </citation>
    <scope>NUCLEOTIDE SEQUENCE [LARGE SCALE GENOMIC DNA]</scope>
    <source>
        <strain evidence="2">CDM_6</strain>
    </source>
</reference>
<evidence type="ECO:0000313" key="3">
    <source>
        <dbReference type="Proteomes" id="UP000199320"/>
    </source>
</evidence>
<dbReference type="AlphaFoldDB" id="A0A1G6S8K3"/>
<sequence>MATSWDHSPPSSRRVMWTYAKRLIELLIRTLTDQLQIETDSQICSHACCVLYRDRKLKRDAPDDKRQCGEKHPVFEM</sequence>
<dbReference type="Proteomes" id="UP000324021">
    <property type="component" value="Unassembled WGS sequence"/>
</dbReference>
<proteinExistence type="predicted"/>
<name>A0A1G6S8K3_9EURY</name>
<evidence type="ECO:0000313" key="4">
    <source>
        <dbReference type="Proteomes" id="UP000324021"/>
    </source>
</evidence>
<dbReference type="EMBL" id="FMZP01000013">
    <property type="protein sequence ID" value="SDD13260.1"/>
    <property type="molecule type" value="Genomic_DNA"/>
</dbReference>
<dbReference type="Proteomes" id="UP000199320">
    <property type="component" value="Unassembled WGS sequence"/>
</dbReference>
<reference evidence="3 4" key="1">
    <citation type="submission" date="2016-10" db="EMBL/GenBank/DDBJ databases">
        <authorList>
            <person name="Varghese N."/>
            <person name="Submissions S."/>
        </authorList>
    </citation>
    <scope>NUCLEOTIDE SEQUENCE [LARGE SCALE GENOMIC DNA]</scope>
    <source>
        <strain evidence="1 4">CDM_1</strain>
        <strain evidence="3">CDM_6</strain>
    </source>
</reference>
<keyword evidence="3" id="KW-1185">Reference proteome</keyword>
<protein>
    <submittedName>
        <fullName evidence="1">Uncharacterized protein</fullName>
    </submittedName>
</protein>
<organism evidence="1 4">
    <name type="scientific">Natrinema hispanicum</name>
    <dbReference type="NCBI Taxonomy" id="392421"/>
    <lineage>
        <taxon>Archaea</taxon>
        <taxon>Methanobacteriati</taxon>
        <taxon>Methanobacteriota</taxon>
        <taxon>Stenosarchaea group</taxon>
        <taxon>Halobacteria</taxon>
        <taxon>Halobacteriales</taxon>
        <taxon>Natrialbaceae</taxon>
        <taxon>Natrinema</taxon>
    </lineage>
</organism>
<evidence type="ECO:0000313" key="2">
    <source>
        <dbReference type="EMBL" id="SET87244.1"/>
    </source>
</evidence>
<dbReference type="EMBL" id="FOIC01000015">
    <property type="protein sequence ID" value="SET87244.1"/>
    <property type="molecule type" value="Genomic_DNA"/>
</dbReference>
<evidence type="ECO:0000313" key="1">
    <source>
        <dbReference type="EMBL" id="SDD13260.1"/>
    </source>
</evidence>
<accession>A0A1G6S8K3</accession>
<gene>
    <name evidence="2" type="ORF">SAMN04488694_11522</name>
    <name evidence="1" type="ORF">SAMN05192552_101371</name>
</gene>